<dbReference type="SUPFAM" id="SSF56219">
    <property type="entry name" value="DNase I-like"/>
    <property type="match status" value="1"/>
</dbReference>
<protein>
    <recommendedName>
        <fullName evidence="3">Endonuclease/exonuclease/phosphatase domain-containing protein</fullName>
    </recommendedName>
</protein>
<name>A0A672KLJ3_SINGR</name>
<dbReference type="OMA" id="ICGQEVI"/>
<organism evidence="1 2">
    <name type="scientific">Sinocyclocheilus grahami</name>
    <name type="common">Dianchi golden-line fish</name>
    <name type="synonym">Barbus grahami</name>
    <dbReference type="NCBI Taxonomy" id="75366"/>
    <lineage>
        <taxon>Eukaryota</taxon>
        <taxon>Metazoa</taxon>
        <taxon>Chordata</taxon>
        <taxon>Craniata</taxon>
        <taxon>Vertebrata</taxon>
        <taxon>Euteleostomi</taxon>
        <taxon>Actinopterygii</taxon>
        <taxon>Neopterygii</taxon>
        <taxon>Teleostei</taxon>
        <taxon>Ostariophysi</taxon>
        <taxon>Cypriniformes</taxon>
        <taxon>Cyprinidae</taxon>
        <taxon>Cyprininae</taxon>
        <taxon>Sinocyclocheilus</taxon>
    </lineage>
</organism>
<accession>A0A672KLJ3</accession>
<evidence type="ECO:0000313" key="1">
    <source>
        <dbReference type="Ensembl" id="ENSSGRP00000011367.1"/>
    </source>
</evidence>
<dbReference type="Proteomes" id="UP000472262">
    <property type="component" value="Unassembled WGS sequence"/>
</dbReference>
<dbReference type="InParanoid" id="A0A672KLJ3"/>
<evidence type="ECO:0008006" key="3">
    <source>
        <dbReference type="Google" id="ProtNLM"/>
    </source>
</evidence>
<keyword evidence="2" id="KW-1185">Reference proteome</keyword>
<reference evidence="1" key="2">
    <citation type="submission" date="2025-09" db="UniProtKB">
        <authorList>
            <consortium name="Ensembl"/>
        </authorList>
    </citation>
    <scope>IDENTIFICATION</scope>
</reference>
<evidence type="ECO:0000313" key="2">
    <source>
        <dbReference type="Proteomes" id="UP000472262"/>
    </source>
</evidence>
<dbReference type="Ensembl" id="ENSSGRT00000012327.1">
    <property type="protein sequence ID" value="ENSSGRP00000011367.1"/>
    <property type="gene ID" value="ENSSGRG00000007423.1"/>
</dbReference>
<dbReference type="Gene3D" id="3.60.10.10">
    <property type="entry name" value="Endonuclease/exonuclease/phosphatase"/>
    <property type="match status" value="1"/>
</dbReference>
<dbReference type="AlphaFoldDB" id="A0A672KLJ3"/>
<proteinExistence type="predicted"/>
<reference evidence="1" key="1">
    <citation type="submission" date="2025-08" db="UniProtKB">
        <authorList>
            <consortium name="Ensembl"/>
        </authorList>
    </citation>
    <scope>IDENTIFICATION</scope>
</reference>
<sequence>IWSGDNKNKSSGIQQVQEVVSGRLLYVDVKLNGIAFRIINVYCPPDLQECKEILKEIASILICGQEVIIGGDFNCIIAKEDRKSITTIKLDSSSIDLMNIIKDFKLTDTFRLQNPNIPGFTWSNGFKDQVEFIKILGLSISNNMEKMNWDQRLDKIKWKVKQWEDRDLTLRGKVLVINA</sequence>
<dbReference type="InterPro" id="IPR036691">
    <property type="entry name" value="Endo/exonu/phosph_ase_sf"/>
</dbReference>